<proteinExistence type="predicted"/>
<organism evidence="2 3">
    <name type="scientific">Vanrija pseudolonga</name>
    <dbReference type="NCBI Taxonomy" id="143232"/>
    <lineage>
        <taxon>Eukaryota</taxon>
        <taxon>Fungi</taxon>
        <taxon>Dikarya</taxon>
        <taxon>Basidiomycota</taxon>
        <taxon>Agaricomycotina</taxon>
        <taxon>Tremellomycetes</taxon>
        <taxon>Trichosporonales</taxon>
        <taxon>Trichosporonaceae</taxon>
        <taxon>Vanrija</taxon>
    </lineage>
</organism>
<dbReference type="Proteomes" id="UP000827549">
    <property type="component" value="Chromosome 2"/>
</dbReference>
<dbReference type="Pfam" id="PF01738">
    <property type="entry name" value="DLH"/>
    <property type="match status" value="1"/>
</dbReference>
<dbReference type="Gene3D" id="3.40.50.1820">
    <property type="entry name" value="alpha/beta hydrolase"/>
    <property type="match status" value="1"/>
</dbReference>
<dbReference type="InterPro" id="IPR029058">
    <property type="entry name" value="AB_hydrolase_fold"/>
</dbReference>
<feature type="domain" description="Dienelactone hydrolase" evidence="1">
    <location>
        <begin position="31"/>
        <end position="244"/>
    </location>
</feature>
<name>A0AAF0Y2F3_9TREE</name>
<evidence type="ECO:0000259" key="1">
    <source>
        <dbReference type="Pfam" id="PF01738"/>
    </source>
</evidence>
<evidence type="ECO:0000313" key="2">
    <source>
        <dbReference type="EMBL" id="WOO79053.1"/>
    </source>
</evidence>
<reference evidence="2" key="1">
    <citation type="submission" date="2023-10" db="EMBL/GenBank/DDBJ databases">
        <authorList>
            <person name="Noh H."/>
        </authorList>
    </citation>
    <scope>NUCLEOTIDE SEQUENCE</scope>
    <source>
        <strain evidence="2">DUCC4014</strain>
    </source>
</reference>
<evidence type="ECO:0000313" key="3">
    <source>
        <dbReference type="Proteomes" id="UP000827549"/>
    </source>
</evidence>
<dbReference type="SUPFAM" id="SSF53474">
    <property type="entry name" value="alpha/beta-Hydrolases"/>
    <property type="match status" value="1"/>
</dbReference>
<protein>
    <submittedName>
        <fullName evidence="2">Purtative AIM2 family protein</fullName>
    </submittedName>
</protein>
<dbReference type="GO" id="GO:0016787">
    <property type="term" value="F:hydrolase activity"/>
    <property type="evidence" value="ECO:0007669"/>
    <property type="project" value="InterPro"/>
</dbReference>
<dbReference type="RefSeq" id="XP_062625085.1">
    <property type="nucleotide sequence ID" value="XM_062769101.1"/>
</dbReference>
<accession>A0AAF0Y2F3</accession>
<dbReference type="PANTHER" id="PTHR47668">
    <property type="entry name" value="DIENELACTONE HYDROLASE FAMILY PROTEIN (AFU_ORTHOLOGUE AFUA_6G01940)"/>
    <property type="match status" value="1"/>
</dbReference>
<gene>
    <name evidence="2" type="primary">SPAC977.15</name>
    <name evidence="2" type="ORF">LOC62_02G002590</name>
</gene>
<sequence length="246" mass="26609">MSIPEDHQCNTLPPVQATYTPKGTWGELAGIKTYFTGPEDTGKAVLFVYDVFGFSSAQILQGADILSAAGYRIAVPDFLDGQYMQAWWGNGSQKGADARTAFRAGYPGKPSTQDQRVADTLAALKDEGYAVGVAGFCWGWKAVVLSRAVNGFAAIATAHPSAIDPDDADRVSVPVLLLPSAGEPRPEIEALYARLEAARPGTNKLKWYNDSVHGWAAARADLSDAKQAEKFKEAYEDFAEFFKLHL</sequence>
<dbReference type="EMBL" id="CP086715">
    <property type="protein sequence ID" value="WOO79053.1"/>
    <property type="molecule type" value="Genomic_DNA"/>
</dbReference>
<keyword evidence="3" id="KW-1185">Reference proteome</keyword>
<dbReference type="PANTHER" id="PTHR47668:SF1">
    <property type="entry name" value="DIENELACTONE HYDROLASE DOMAIN-CONTAINING PROTEIN-RELATED"/>
    <property type="match status" value="1"/>
</dbReference>
<dbReference type="AlphaFoldDB" id="A0AAF0Y2F3"/>
<dbReference type="GeneID" id="87805837"/>
<dbReference type="InterPro" id="IPR002925">
    <property type="entry name" value="Dienelactn_hydro"/>
</dbReference>